<evidence type="ECO:0000313" key="2">
    <source>
        <dbReference type="EMBL" id="SFK97669.1"/>
    </source>
</evidence>
<gene>
    <name evidence="2" type="ORF">SAMN04488004_105121</name>
</gene>
<keyword evidence="3" id="KW-1185">Reference proteome</keyword>
<keyword evidence="1" id="KW-0732">Signal</keyword>
<evidence type="ECO:0000256" key="1">
    <source>
        <dbReference type="SAM" id="SignalP"/>
    </source>
</evidence>
<dbReference type="GeneID" id="97892046"/>
<dbReference type="Pfam" id="PF11720">
    <property type="entry name" value="Inhibitor_I78"/>
    <property type="match status" value="1"/>
</dbReference>
<reference evidence="2 3" key="1">
    <citation type="submission" date="2016-10" db="EMBL/GenBank/DDBJ databases">
        <authorList>
            <person name="de Groot N.N."/>
        </authorList>
    </citation>
    <scope>NUCLEOTIDE SEQUENCE [LARGE SCALE GENOMIC DNA]</scope>
    <source>
        <strain evidence="2 3">DSM 16199</strain>
    </source>
</reference>
<proteinExistence type="predicted"/>
<organism evidence="2 3">
    <name type="scientific">Loktanella salsilacus</name>
    <dbReference type="NCBI Taxonomy" id="195913"/>
    <lineage>
        <taxon>Bacteria</taxon>
        <taxon>Pseudomonadati</taxon>
        <taxon>Pseudomonadota</taxon>
        <taxon>Alphaproteobacteria</taxon>
        <taxon>Rhodobacterales</taxon>
        <taxon>Roseobacteraceae</taxon>
        <taxon>Loktanella</taxon>
    </lineage>
</organism>
<dbReference type="AlphaFoldDB" id="A0A1I4DXI7"/>
<dbReference type="Proteomes" id="UP000199550">
    <property type="component" value="Unassembled WGS sequence"/>
</dbReference>
<feature type="chain" id="PRO_5011785049" evidence="1">
    <location>
        <begin position="21"/>
        <end position="104"/>
    </location>
</feature>
<dbReference type="InterPro" id="IPR021719">
    <property type="entry name" value="Prot_inh_I78"/>
</dbReference>
<evidence type="ECO:0000313" key="3">
    <source>
        <dbReference type="Proteomes" id="UP000199550"/>
    </source>
</evidence>
<dbReference type="RefSeq" id="WP_090186928.1">
    <property type="nucleotide sequence ID" value="NZ_CAXYBM010000015.1"/>
</dbReference>
<feature type="signal peptide" evidence="1">
    <location>
        <begin position="1"/>
        <end position="20"/>
    </location>
</feature>
<dbReference type="OrthoDB" id="8724542at2"/>
<dbReference type="EMBL" id="FOTF01000005">
    <property type="protein sequence ID" value="SFK97669.1"/>
    <property type="molecule type" value="Genomic_DNA"/>
</dbReference>
<dbReference type="PROSITE" id="PS51257">
    <property type="entry name" value="PROKAR_LIPOPROTEIN"/>
    <property type="match status" value="1"/>
</dbReference>
<dbReference type="Gene3D" id="3.30.10.10">
    <property type="entry name" value="Trypsin Inhibitor V, subunit A"/>
    <property type="match status" value="1"/>
</dbReference>
<name>A0A1I4DXI7_9RHOB</name>
<sequence length="104" mass="10637">MRLIFALPLTLLAACGGTPALRTAMPGAVASEAALPASPVVADTCGAQRHGSLRGQDATALERTLILGPVQVLRPGSIAAQDFQQDRVNFIIGPNGTITDITCG</sequence>
<protein>
    <submittedName>
        <fullName evidence="2">Peptidase inhibitor I78 family protein</fullName>
    </submittedName>
</protein>
<accession>A0A1I4DXI7</accession>
<dbReference type="STRING" id="195913.SAMN04488004_105121"/>